<dbReference type="Proteomes" id="UP001497623">
    <property type="component" value="Unassembled WGS sequence"/>
</dbReference>
<sequence length="256" mass="28643">MANQAQLKFVSEDNAPPDIGIRAHHLSSFFHSERISVLKHYVPHYNKKIVFFNFNSVAHKEKALNSSELAATLTRLKFKPIDLSPGYSNVSHRKVYINALCPNHFDLYQDGDTIESKQNQLVHKIKATPEGAAIVDHHFIRSPVDPVNDPYGAKKAPSSMTATFRDFKAAEDFIAVDSNIEHGIIVARNKRFHKEVPLVICNQCWRTGHRRGSTECDKIAVCRKCRSTDHTAPLVSCDAKCSIHGLGHTDTSAVCE</sequence>
<evidence type="ECO:0000313" key="1">
    <source>
        <dbReference type="EMBL" id="CAL4202563.1"/>
    </source>
</evidence>
<organism evidence="1 2">
    <name type="scientific">Meganyctiphanes norvegica</name>
    <name type="common">Northern krill</name>
    <name type="synonym">Thysanopoda norvegica</name>
    <dbReference type="NCBI Taxonomy" id="48144"/>
    <lineage>
        <taxon>Eukaryota</taxon>
        <taxon>Metazoa</taxon>
        <taxon>Ecdysozoa</taxon>
        <taxon>Arthropoda</taxon>
        <taxon>Crustacea</taxon>
        <taxon>Multicrustacea</taxon>
        <taxon>Malacostraca</taxon>
        <taxon>Eumalacostraca</taxon>
        <taxon>Eucarida</taxon>
        <taxon>Euphausiacea</taxon>
        <taxon>Euphausiidae</taxon>
        <taxon>Meganyctiphanes</taxon>
    </lineage>
</organism>
<proteinExistence type="predicted"/>
<name>A0AAV2SKE3_MEGNR</name>
<reference evidence="1 2" key="1">
    <citation type="submission" date="2024-05" db="EMBL/GenBank/DDBJ databases">
        <authorList>
            <person name="Wallberg A."/>
        </authorList>
    </citation>
    <scope>NUCLEOTIDE SEQUENCE [LARGE SCALE GENOMIC DNA]</scope>
</reference>
<protein>
    <submittedName>
        <fullName evidence="1">Uncharacterized protein</fullName>
    </submittedName>
</protein>
<keyword evidence="2" id="KW-1185">Reference proteome</keyword>
<feature type="non-terminal residue" evidence="1">
    <location>
        <position position="256"/>
    </location>
</feature>
<evidence type="ECO:0000313" key="2">
    <source>
        <dbReference type="Proteomes" id="UP001497623"/>
    </source>
</evidence>
<comment type="caution">
    <text evidence="1">The sequence shown here is derived from an EMBL/GenBank/DDBJ whole genome shotgun (WGS) entry which is preliminary data.</text>
</comment>
<dbReference type="AlphaFoldDB" id="A0AAV2SKE3"/>
<accession>A0AAV2SKE3</accession>
<gene>
    <name evidence="1" type="ORF">MNOR_LOCUS37692</name>
</gene>
<dbReference type="EMBL" id="CAXKWB010078368">
    <property type="protein sequence ID" value="CAL4202563.1"/>
    <property type="molecule type" value="Genomic_DNA"/>
</dbReference>